<feature type="region of interest" description="Disordered" evidence="1">
    <location>
        <begin position="166"/>
        <end position="189"/>
    </location>
</feature>
<keyword evidence="3" id="KW-1185">Reference proteome</keyword>
<sequence>MCDCQGPEIGPIFLFRSGSTSSWLSFHRSFYKVYMHAFLRAITSRLSFRQDILLSCGPVRHGALVAHWIVNPPGDLQGYFRRGFEALHPRTGLAQIRANQALHGTLCKTICVCFDVKVLGSNRTSVQAEWYKQTGRMEQANRPNGTSEWLNGTSVQAEWYKQTGRMAQANRPNGTSKQAEWHKQTGRLA</sequence>
<evidence type="ECO:0000313" key="2">
    <source>
        <dbReference type="EMBL" id="GFN84163.1"/>
    </source>
</evidence>
<dbReference type="Proteomes" id="UP000735302">
    <property type="component" value="Unassembled WGS sequence"/>
</dbReference>
<evidence type="ECO:0000313" key="3">
    <source>
        <dbReference type="Proteomes" id="UP000735302"/>
    </source>
</evidence>
<organism evidence="2 3">
    <name type="scientific">Plakobranchus ocellatus</name>
    <dbReference type="NCBI Taxonomy" id="259542"/>
    <lineage>
        <taxon>Eukaryota</taxon>
        <taxon>Metazoa</taxon>
        <taxon>Spiralia</taxon>
        <taxon>Lophotrochozoa</taxon>
        <taxon>Mollusca</taxon>
        <taxon>Gastropoda</taxon>
        <taxon>Heterobranchia</taxon>
        <taxon>Euthyneura</taxon>
        <taxon>Panpulmonata</taxon>
        <taxon>Sacoglossa</taxon>
        <taxon>Placobranchoidea</taxon>
        <taxon>Plakobranchidae</taxon>
        <taxon>Plakobranchus</taxon>
    </lineage>
</organism>
<proteinExistence type="predicted"/>
<gene>
    <name evidence="2" type="ORF">PoB_001066900</name>
</gene>
<name>A0AAV3YMC3_9GAST</name>
<dbReference type="AlphaFoldDB" id="A0AAV3YMC3"/>
<comment type="caution">
    <text evidence="2">The sequence shown here is derived from an EMBL/GenBank/DDBJ whole genome shotgun (WGS) entry which is preliminary data.</text>
</comment>
<reference evidence="2 3" key="1">
    <citation type="journal article" date="2021" name="Elife">
        <title>Chloroplast acquisition without the gene transfer in kleptoplastic sea slugs, Plakobranchus ocellatus.</title>
        <authorList>
            <person name="Maeda T."/>
            <person name="Takahashi S."/>
            <person name="Yoshida T."/>
            <person name="Shimamura S."/>
            <person name="Takaki Y."/>
            <person name="Nagai Y."/>
            <person name="Toyoda A."/>
            <person name="Suzuki Y."/>
            <person name="Arimoto A."/>
            <person name="Ishii H."/>
            <person name="Satoh N."/>
            <person name="Nishiyama T."/>
            <person name="Hasebe M."/>
            <person name="Maruyama T."/>
            <person name="Minagawa J."/>
            <person name="Obokata J."/>
            <person name="Shigenobu S."/>
        </authorList>
    </citation>
    <scope>NUCLEOTIDE SEQUENCE [LARGE SCALE GENOMIC DNA]</scope>
</reference>
<evidence type="ECO:0000256" key="1">
    <source>
        <dbReference type="SAM" id="MobiDB-lite"/>
    </source>
</evidence>
<dbReference type="EMBL" id="BLXT01001278">
    <property type="protein sequence ID" value="GFN84163.1"/>
    <property type="molecule type" value="Genomic_DNA"/>
</dbReference>
<protein>
    <submittedName>
        <fullName evidence="2">Uncharacterized protein</fullName>
    </submittedName>
</protein>
<accession>A0AAV3YMC3</accession>